<keyword evidence="2" id="KW-1185">Reference proteome</keyword>
<reference evidence="1" key="2">
    <citation type="submission" date="2021-04" db="EMBL/GenBank/DDBJ databases">
        <title>Genome-wide patterns of bracovirus chromosomal integration into multiple host tissues during parasitism.</title>
        <authorList>
            <person name="Chebbi M.A.C."/>
        </authorList>
    </citation>
    <scope>NUCLEOTIDE SEQUENCE</scope>
    <source>
        <tissue evidence="1">Whole body</tissue>
    </source>
</reference>
<dbReference type="AlphaFoldDB" id="A0A8J5RHN8"/>
<comment type="caution">
    <text evidence="1">The sequence shown here is derived from an EMBL/GenBank/DDBJ whole genome shotgun (WGS) entry which is preliminary data.</text>
</comment>
<reference evidence="1" key="1">
    <citation type="submission" date="2020-03" db="EMBL/GenBank/DDBJ databases">
        <authorList>
            <person name="Chebbi M.A."/>
            <person name="Drezen J.M."/>
        </authorList>
    </citation>
    <scope>NUCLEOTIDE SEQUENCE</scope>
    <source>
        <tissue evidence="1">Whole body</tissue>
    </source>
</reference>
<proteinExistence type="predicted"/>
<dbReference type="Proteomes" id="UP000729913">
    <property type="component" value="Unassembled WGS sequence"/>
</dbReference>
<name>A0A8J5RHN8_9HYME</name>
<organism evidence="1 2">
    <name type="scientific">Cotesia typhae</name>
    <dbReference type="NCBI Taxonomy" id="2053667"/>
    <lineage>
        <taxon>Eukaryota</taxon>
        <taxon>Metazoa</taxon>
        <taxon>Ecdysozoa</taxon>
        <taxon>Arthropoda</taxon>
        <taxon>Hexapoda</taxon>
        <taxon>Insecta</taxon>
        <taxon>Pterygota</taxon>
        <taxon>Neoptera</taxon>
        <taxon>Endopterygota</taxon>
        <taxon>Hymenoptera</taxon>
        <taxon>Apocrita</taxon>
        <taxon>Ichneumonoidea</taxon>
        <taxon>Braconidae</taxon>
        <taxon>Microgastrinae</taxon>
        <taxon>Cotesia</taxon>
    </lineage>
</organism>
<accession>A0A8J5RHN8</accession>
<dbReference type="EMBL" id="JAAOIC020000023">
    <property type="protein sequence ID" value="KAG8040179.1"/>
    <property type="molecule type" value="Genomic_DNA"/>
</dbReference>
<dbReference type="OrthoDB" id="43654at2759"/>
<evidence type="ECO:0000313" key="2">
    <source>
        <dbReference type="Proteomes" id="UP000729913"/>
    </source>
</evidence>
<gene>
    <name evidence="1" type="ORF">G9C98_000749</name>
</gene>
<evidence type="ECO:0000313" key="1">
    <source>
        <dbReference type="EMBL" id="KAG8040179.1"/>
    </source>
</evidence>
<protein>
    <submittedName>
        <fullName evidence="1">Uncharacterized protein</fullName>
    </submittedName>
</protein>
<sequence>MTSSLLLRKNGPKPARSPTILIATFEDSRWDKILPELGPQGPRGLLTQSRIGGDKFPGGLTKIWKIENEFFSGNVLGYPPYQSGQPSCGNYGLSYSNRYAGLC</sequence>